<dbReference type="Proteomes" id="UP000182658">
    <property type="component" value="Unassembled WGS sequence"/>
</dbReference>
<feature type="chain" id="PRO_5012476016" description="Cell wall protein" evidence="1">
    <location>
        <begin position="21"/>
        <end position="649"/>
    </location>
</feature>
<accession>A0A1J7J6A5</accession>
<proteinExistence type="predicted"/>
<evidence type="ECO:0000256" key="1">
    <source>
        <dbReference type="SAM" id="SignalP"/>
    </source>
</evidence>
<feature type="signal peptide" evidence="1">
    <location>
        <begin position="1"/>
        <end position="20"/>
    </location>
</feature>
<dbReference type="EMBL" id="KV875109">
    <property type="protein sequence ID" value="OIW23026.1"/>
    <property type="molecule type" value="Genomic_DNA"/>
</dbReference>
<gene>
    <name evidence="2" type="ORF">CONLIGDRAFT_650131</name>
</gene>
<dbReference type="InParanoid" id="A0A1J7J6A5"/>
<dbReference type="OrthoDB" id="5102830at2759"/>
<sequence length="649" mass="63992">MLFSSVGSLVGAGLIGLSQASPVAQYVGTNSLDTRTVLPCVFDLAKNYVDEILYHGVSAPALPGVQKEVTLGLALPKATISGDVSIEVTDKFLIDPTIKINLGGVKVYLEVDLEASAAVSTSVELFASPKLDIDIPGLLEVEAGAAFALDLVLAVSAAIDVEAGVYLTLPDLAFVEISLLTKEIVSSNLEGLVAQALPTILGAEVELEAEVDLTLGLRLRTEIGIDAGLSIIGLDVGAGVDVAVWINLFDYTTTLVAVDDDENCLVSAKEVFTLVAGVAIDLDVAVGDILDISLAPSVLVTLATGAVLDVCLPAPGTGSVVTTSTVDGIQATSTSTISLLPVGTGLSSVGGATYVSSAAGVSASGTSTILAPVSTGVSDVLPVGTGVSNVGGKDGSPGAGTGYSTNSAGVVYPTGTGLYPIGTGASSVATTTALPYGNSTTGTTSGDSGLVTSTVTTTAVYTITSCAATVPNCPASLTQKIVTSTVIIQTTVCPATMTTAASSSSSYSPAPVPTPTGTPVTITPCATPTTSTYVAPTNVPTPAPTVTIVDTTTYCPESGKEATSAAPSTAAPSTFVTAPGVSAVPTGGAGGNYTQIPPLSTGASAPVGTGAYTPTYATPKPTAPITAGAGKVVGGAAAVVLPIVAALML</sequence>
<dbReference type="AlphaFoldDB" id="A0A1J7J6A5"/>
<evidence type="ECO:0000313" key="2">
    <source>
        <dbReference type="EMBL" id="OIW23026.1"/>
    </source>
</evidence>
<reference evidence="2 3" key="1">
    <citation type="submission" date="2016-10" db="EMBL/GenBank/DDBJ databases">
        <title>Draft genome sequence of Coniochaeta ligniaria NRRL30616, a lignocellulolytic fungus for bioabatement of inhibitors in plant biomass hydrolysates.</title>
        <authorList>
            <consortium name="DOE Joint Genome Institute"/>
            <person name="Jimenez D.J."/>
            <person name="Hector R.E."/>
            <person name="Riley R."/>
            <person name="Sun H."/>
            <person name="Grigoriev I.V."/>
            <person name="Van Elsas J.D."/>
            <person name="Nichols N.N."/>
        </authorList>
    </citation>
    <scope>NUCLEOTIDE SEQUENCE [LARGE SCALE GENOMIC DNA]</scope>
    <source>
        <strain evidence="2 3">NRRL 30616</strain>
    </source>
</reference>
<evidence type="ECO:0000313" key="3">
    <source>
        <dbReference type="Proteomes" id="UP000182658"/>
    </source>
</evidence>
<evidence type="ECO:0008006" key="4">
    <source>
        <dbReference type="Google" id="ProtNLM"/>
    </source>
</evidence>
<dbReference type="STRING" id="1408157.A0A1J7J6A5"/>
<organism evidence="2 3">
    <name type="scientific">Coniochaeta ligniaria NRRL 30616</name>
    <dbReference type="NCBI Taxonomy" id="1408157"/>
    <lineage>
        <taxon>Eukaryota</taxon>
        <taxon>Fungi</taxon>
        <taxon>Dikarya</taxon>
        <taxon>Ascomycota</taxon>
        <taxon>Pezizomycotina</taxon>
        <taxon>Sordariomycetes</taxon>
        <taxon>Sordariomycetidae</taxon>
        <taxon>Coniochaetales</taxon>
        <taxon>Coniochaetaceae</taxon>
        <taxon>Coniochaeta</taxon>
    </lineage>
</organism>
<keyword evidence="1" id="KW-0732">Signal</keyword>
<protein>
    <recommendedName>
        <fullName evidence="4">Cell wall protein</fullName>
    </recommendedName>
</protein>
<name>A0A1J7J6A5_9PEZI</name>
<keyword evidence="3" id="KW-1185">Reference proteome</keyword>